<feature type="transmembrane region" description="Helical" evidence="17">
    <location>
        <begin position="86"/>
        <end position="112"/>
    </location>
</feature>
<keyword evidence="14" id="KW-0275">Fatty acid biosynthesis</keyword>
<evidence type="ECO:0000313" key="20">
    <source>
        <dbReference type="Proteomes" id="UP000192247"/>
    </source>
</evidence>
<dbReference type="InParanoid" id="A0A1V9XQF0"/>
<comment type="caution">
    <text evidence="19">The sequence shown here is derived from an EMBL/GenBank/DDBJ whole genome shotgun (WGS) entry which is preliminary data.</text>
</comment>
<evidence type="ECO:0000256" key="13">
    <source>
        <dbReference type="ARBA" id="ARBA00023136"/>
    </source>
</evidence>
<dbReference type="GO" id="GO:0102758">
    <property type="term" value="F:very-long-chain enoyl-CoA reductase activity"/>
    <property type="evidence" value="ECO:0007669"/>
    <property type="project" value="UniProtKB-EC"/>
</dbReference>
<evidence type="ECO:0000256" key="9">
    <source>
        <dbReference type="ARBA" id="ARBA00022857"/>
    </source>
</evidence>
<evidence type="ECO:0000256" key="10">
    <source>
        <dbReference type="ARBA" id="ARBA00022989"/>
    </source>
</evidence>
<comment type="pathway">
    <text evidence="2">Lipid metabolism; fatty acid biosynthesis.</text>
</comment>
<dbReference type="Gene3D" id="1.20.120.1630">
    <property type="match status" value="1"/>
</dbReference>
<proteinExistence type="inferred from homology"/>
<comment type="similarity">
    <text evidence="3">Belongs to the steroid 5-alpha reductase family.</text>
</comment>
<dbReference type="PANTHER" id="PTHR10556:SF28">
    <property type="entry name" value="VERY-LONG-CHAIN ENOYL-COA REDUCTASE"/>
    <property type="match status" value="1"/>
</dbReference>
<evidence type="ECO:0000256" key="4">
    <source>
        <dbReference type="ARBA" id="ARBA00012530"/>
    </source>
</evidence>
<feature type="domain" description="3-oxo-5-alpha-steroid 4-dehydrogenase C-terminal" evidence="18">
    <location>
        <begin position="50"/>
        <end position="201"/>
    </location>
</feature>
<keyword evidence="20" id="KW-1185">Reference proteome</keyword>
<keyword evidence="9" id="KW-0521">NADP</keyword>
<comment type="subcellular location">
    <subcellularLocation>
        <location evidence="1">Endoplasmic reticulum membrane</location>
        <topology evidence="1">Multi-pass membrane protein</topology>
    </subcellularLocation>
</comment>
<dbReference type="FunCoup" id="A0A1V9XQF0">
    <property type="interactions" value="897"/>
</dbReference>
<keyword evidence="13 17" id="KW-0472">Membrane</keyword>
<accession>A0A1V9XQF0</accession>
<evidence type="ECO:0000256" key="7">
    <source>
        <dbReference type="ARBA" id="ARBA00022824"/>
    </source>
</evidence>
<dbReference type="InterPro" id="IPR001104">
    <property type="entry name" value="3-oxo-5_a-steroid_4-DH_C"/>
</dbReference>
<feature type="transmembrane region" description="Helical" evidence="17">
    <location>
        <begin position="133"/>
        <end position="152"/>
    </location>
</feature>
<dbReference type="GO" id="GO:0042761">
    <property type="term" value="P:very long-chain fatty acid biosynthetic process"/>
    <property type="evidence" value="ECO:0007669"/>
    <property type="project" value="TreeGrafter"/>
</dbReference>
<keyword evidence="6 17" id="KW-0812">Transmembrane</keyword>
<dbReference type="Proteomes" id="UP000192247">
    <property type="component" value="Unassembled WGS sequence"/>
</dbReference>
<dbReference type="GO" id="GO:0005789">
    <property type="term" value="C:endoplasmic reticulum membrane"/>
    <property type="evidence" value="ECO:0007669"/>
    <property type="project" value="UniProtKB-SubCell"/>
</dbReference>
<dbReference type="STRING" id="418985.A0A1V9XQF0"/>
<feature type="transmembrane region" description="Helical" evidence="17">
    <location>
        <begin position="158"/>
        <end position="178"/>
    </location>
</feature>
<evidence type="ECO:0000256" key="11">
    <source>
        <dbReference type="ARBA" id="ARBA00023002"/>
    </source>
</evidence>
<feature type="transmembrane region" description="Helical" evidence="17">
    <location>
        <begin position="53"/>
        <end position="74"/>
    </location>
</feature>
<comment type="catalytic activity">
    <reaction evidence="15">
        <text>a very-long-chain 2,3-saturated fatty acyl-CoA + NADP(+) = a very-long-chain (2E)-enoyl-CoA + NADPH + H(+)</text>
        <dbReference type="Rhea" id="RHEA:14473"/>
        <dbReference type="ChEBI" id="CHEBI:15378"/>
        <dbReference type="ChEBI" id="CHEBI:57783"/>
        <dbReference type="ChEBI" id="CHEBI:58349"/>
        <dbReference type="ChEBI" id="CHEBI:83724"/>
        <dbReference type="ChEBI" id="CHEBI:83728"/>
        <dbReference type="EC" id="1.3.1.93"/>
    </reaction>
</comment>
<gene>
    <name evidence="19" type="ORF">BIW11_03204</name>
</gene>
<evidence type="ECO:0000256" key="16">
    <source>
        <dbReference type="ARBA" id="ARBA00058640"/>
    </source>
</evidence>
<keyword evidence="8" id="KW-0276">Fatty acid metabolism</keyword>
<name>A0A1V9XQF0_9ACAR</name>
<evidence type="ECO:0000313" key="19">
    <source>
        <dbReference type="EMBL" id="OQR75727.1"/>
    </source>
</evidence>
<dbReference type="Pfam" id="PF02544">
    <property type="entry name" value="Steroid_dh"/>
    <property type="match status" value="1"/>
</dbReference>
<evidence type="ECO:0000256" key="12">
    <source>
        <dbReference type="ARBA" id="ARBA00023098"/>
    </source>
</evidence>
<keyword evidence="7" id="KW-0256">Endoplasmic reticulum</keyword>
<sequence length="202" mass="23077">MYTRPAMLYGAGAALKPYADVVQIAAACWTVHYSKRLFETVFIHRFSHGTMPILNLFKNCSYYWGFGLYIAYYINHPLYTPPASTTQIYAALAVFTLAEVGNLSIHVALRNLRPAGSKERRIPYPTANPFTQLFRLVSCPNYTYEVLSWIAFTAMTNTLPAGLFTAAGFYQMTVWALSKHRNYKKEFKDYPKNRKAIVPFII</sequence>
<dbReference type="FunFam" id="1.20.120.1630:FF:000010">
    <property type="entry name" value="Steroid alpha reductase family protein"/>
    <property type="match status" value="1"/>
</dbReference>
<evidence type="ECO:0000256" key="8">
    <source>
        <dbReference type="ARBA" id="ARBA00022832"/>
    </source>
</evidence>
<evidence type="ECO:0000256" key="5">
    <source>
        <dbReference type="ARBA" id="ARBA00022516"/>
    </source>
</evidence>
<dbReference type="EC" id="1.3.1.93" evidence="4"/>
<reference evidence="19 20" key="1">
    <citation type="journal article" date="2017" name="Gigascience">
        <title>Draft genome of the honey bee ectoparasitic mite, Tropilaelaps mercedesae, is shaped by the parasitic life history.</title>
        <authorList>
            <person name="Dong X."/>
            <person name="Armstrong S.D."/>
            <person name="Xia D."/>
            <person name="Makepeace B.L."/>
            <person name="Darby A.C."/>
            <person name="Kadowaki T."/>
        </authorList>
    </citation>
    <scope>NUCLEOTIDE SEQUENCE [LARGE SCALE GENOMIC DNA]</scope>
    <source>
        <strain evidence="19">Wuxi-XJTLU</strain>
    </source>
</reference>
<evidence type="ECO:0000256" key="6">
    <source>
        <dbReference type="ARBA" id="ARBA00022692"/>
    </source>
</evidence>
<evidence type="ECO:0000256" key="17">
    <source>
        <dbReference type="SAM" id="Phobius"/>
    </source>
</evidence>
<organism evidence="19 20">
    <name type="scientific">Tropilaelaps mercedesae</name>
    <dbReference type="NCBI Taxonomy" id="418985"/>
    <lineage>
        <taxon>Eukaryota</taxon>
        <taxon>Metazoa</taxon>
        <taxon>Ecdysozoa</taxon>
        <taxon>Arthropoda</taxon>
        <taxon>Chelicerata</taxon>
        <taxon>Arachnida</taxon>
        <taxon>Acari</taxon>
        <taxon>Parasitiformes</taxon>
        <taxon>Mesostigmata</taxon>
        <taxon>Gamasina</taxon>
        <taxon>Dermanyssoidea</taxon>
        <taxon>Laelapidae</taxon>
        <taxon>Tropilaelaps</taxon>
    </lineage>
</organism>
<dbReference type="InterPro" id="IPR039357">
    <property type="entry name" value="SRD5A/TECR"/>
</dbReference>
<comment type="function">
    <text evidence="16">Catalyzes the last of the four reactions of the long-chain fatty acids elongation cycle. This endoplasmic reticulum-bound enzymatic process, allows the addition of 2 carbons to the chain of long- and very long-chain fatty acids/VLCFAs per cycle. This enzyme reduces the trans-2,3-enoyl-CoA fatty acid intermediate to an acyl-CoA that can be further elongated by entering a new cycle of elongation. Thereby, it participates in the production of VLCFAs of different chain lengths that are involved in multiple biological processes as precursors of membrane lipids and lipid mediators.</text>
</comment>
<keyword evidence="12" id="KW-0443">Lipid metabolism</keyword>
<protein>
    <recommendedName>
        <fullName evidence="4">very-long-chain enoyl-CoA reductase</fullName>
        <ecNumber evidence="4">1.3.1.93</ecNumber>
    </recommendedName>
</protein>
<evidence type="ECO:0000259" key="18">
    <source>
        <dbReference type="Pfam" id="PF02544"/>
    </source>
</evidence>
<keyword evidence="10 17" id="KW-1133">Transmembrane helix</keyword>
<dbReference type="EMBL" id="MNPL01005917">
    <property type="protein sequence ID" value="OQR75727.1"/>
    <property type="molecule type" value="Genomic_DNA"/>
</dbReference>
<keyword evidence="11" id="KW-0560">Oxidoreductase</keyword>
<evidence type="ECO:0000256" key="14">
    <source>
        <dbReference type="ARBA" id="ARBA00023160"/>
    </source>
</evidence>
<evidence type="ECO:0000256" key="15">
    <source>
        <dbReference type="ARBA" id="ARBA00051495"/>
    </source>
</evidence>
<dbReference type="OrthoDB" id="540503at2759"/>
<evidence type="ECO:0000256" key="1">
    <source>
        <dbReference type="ARBA" id="ARBA00004477"/>
    </source>
</evidence>
<evidence type="ECO:0000256" key="3">
    <source>
        <dbReference type="ARBA" id="ARBA00007742"/>
    </source>
</evidence>
<keyword evidence="5" id="KW-0444">Lipid biosynthesis</keyword>
<dbReference type="AlphaFoldDB" id="A0A1V9XQF0"/>
<dbReference type="PROSITE" id="PS50244">
    <property type="entry name" value="S5A_REDUCTASE"/>
    <property type="match status" value="1"/>
</dbReference>
<dbReference type="PANTHER" id="PTHR10556">
    <property type="entry name" value="3-OXO-5-ALPHA-STEROID 4-DEHYDROGENASE"/>
    <property type="match status" value="1"/>
</dbReference>
<evidence type="ECO:0000256" key="2">
    <source>
        <dbReference type="ARBA" id="ARBA00005194"/>
    </source>
</evidence>